<dbReference type="UniPathway" id="UPA00394">
    <property type="reaction ID" value="UER00652"/>
</dbReference>
<dbReference type="Proteomes" id="UP000188879">
    <property type="component" value="Unassembled WGS sequence"/>
</dbReference>
<name>A0A1V2H439_9PROT</name>
<dbReference type="PANTHER" id="PTHR43466">
    <property type="entry name" value="2-OXO-4-HYDROXY-4-CARBOXY-5-UREIDOIMIDAZOLINE DECARBOXYLASE-RELATED"/>
    <property type="match status" value="1"/>
</dbReference>
<gene>
    <name evidence="8" type="ORF">BKE38_13075</name>
</gene>
<evidence type="ECO:0000256" key="5">
    <source>
        <dbReference type="ARBA" id="ARBA00022793"/>
    </source>
</evidence>
<evidence type="ECO:0000313" key="8">
    <source>
        <dbReference type="EMBL" id="ONG53175.1"/>
    </source>
</evidence>
<comment type="caution">
    <text evidence="8">The sequence shown here is derived from an EMBL/GenBank/DDBJ whole genome shotgun (WGS) entry which is preliminary data.</text>
</comment>
<sequence length="165" mass="17917">MILLSDLNAASEDAFCAALEGVVERAPWAVAEAAAMRPFADLDALHGALMARLRMAPRDRLLAFLNAHEPLVAGPLPDSLTEASRREQGAVPLAALIEPEALGALNAEYLARFGFPFIICLRRYSAPEVLQQLGLRLASDVETEFSTALDEVSAVVRFRLSDKDR</sequence>
<evidence type="ECO:0000256" key="2">
    <source>
        <dbReference type="ARBA" id="ARBA00004754"/>
    </source>
</evidence>
<dbReference type="SUPFAM" id="SSF158694">
    <property type="entry name" value="UraD-Like"/>
    <property type="match status" value="1"/>
</dbReference>
<dbReference type="InterPro" id="IPR018020">
    <property type="entry name" value="OHCU_decarboxylase"/>
</dbReference>
<organism evidence="8 9">
    <name type="scientific">Teichococcus deserti</name>
    <dbReference type="NCBI Taxonomy" id="1817963"/>
    <lineage>
        <taxon>Bacteria</taxon>
        <taxon>Pseudomonadati</taxon>
        <taxon>Pseudomonadota</taxon>
        <taxon>Alphaproteobacteria</taxon>
        <taxon>Acetobacterales</taxon>
        <taxon>Roseomonadaceae</taxon>
        <taxon>Roseomonas</taxon>
    </lineage>
</organism>
<protein>
    <recommendedName>
        <fullName evidence="3">2-oxo-4-hydroxy-4-carboxy-5-ureidoimidazoline decarboxylase</fullName>
        <ecNumber evidence="3">4.1.1.97</ecNumber>
    </recommendedName>
</protein>
<dbReference type="NCBIfam" id="TIGR03164">
    <property type="entry name" value="UHCUDC"/>
    <property type="match status" value="1"/>
</dbReference>
<dbReference type="GO" id="GO:0006144">
    <property type="term" value="P:purine nucleobase metabolic process"/>
    <property type="evidence" value="ECO:0007669"/>
    <property type="project" value="UniProtKB-KW"/>
</dbReference>
<accession>A0A1V2H439</accession>
<dbReference type="InterPro" id="IPR036778">
    <property type="entry name" value="OHCU_decarboxylase_sf"/>
</dbReference>
<evidence type="ECO:0000256" key="1">
    <source>
        <dbReference type="ARBA" id="ARBA00001163"/>
    </source>
</evidence>
<dbReference type="Gene3D" id="1.10.3330.10">
    <property type="entry name" value="Oxo-4-hydroxy-4-carboxy-5-ureidoimidazoline decarboxylase"/>
    <property type="match status" value="1"/>
</dbReference>
<dbReference type="GO" id="GO:0051997">
    <property type="term" value="F:2-oxo-4-hydroxy-4-carboxy-5-ureidoimidazoline decarboxylase activity"/>
    <property type="evidence" value="ECO:0007669"/>
    <property type="project" value="UniProtKB-EC"/>
</dbReference>
<comment type="catalytic activity">
    <reaction evidence="1">
        <text>5-hydroxy-2-oxo-4-ureido-2,5-dihydro-1H-imidazole-5-carboxylate + H(+) = (S)-allantoin + CO2</text>
        <dbReference type="Rhea" id="RHEA:26301"/>
        <dbReference type="ChEBI" id="CHEBI:15378"/>
        <dbReference type="ChEBI" id="CHEBI:15678"/>
        <dbReference type="ChEBI" id="CHEBI:16526"/>
        <dbReference type="ChEBI" id="CHEBI:58639"/>
        <dbReference type="EC" id="4.1.1.97"/>
    </reaction>
</comment>
<dbReference type="RefSeq" id="WP_076957799.1">
    <property type="nucleotide sequence ID" value="NZ_MLCO01000110.1"/>
</dbReference>
<keyword evidence="4" id="KW-0659">Purine metabolism</keyword>
<dbReference type="AlphaFoldDB" id="A0A1V2H439"/>
<dbReference type="InterPro" id="IPR017580">
    <property type="entry name" value="OHCU_decarboxylase-1"/>
</dbReference>
<dbReference type="EC" id="4.1.1.97" evidence="3"/>
<evidence type="ECO:0000256" key="4">
    <source>
        <dbReference type="ARBA" id="ARBA00022631"/>
    </source>
</evidence>
<evidence type="ECO:0000256" key="3">
    <source>
        <dbReference type="ARBA" id="ARBA00012257"/>
    </source>
</evidence>
<dbReference type="PANTHER" id="PTHR43466:SF1">
    <property type="entry name" value="2-OXO-4-HYDROXY-4-CARBOXY-5-UREIDOIMIDAZOLINE DECARBOXYLASE-RELATED"/>
    <property type="match status" value="1"/>
</dbReference>
<keyword evidence="9" id="KW-1185">Reference proteome</keyword>
<dbReference type="Pfam" id="PF09349">
    <property type="entry name" value="OHCU_decarbox"/>
    <property type="match status" value="1"/>
</dbReference>
<dbReference type="EMBL" id="MLCO01000110">
    <property type="protein sequence ID" value="ONG53175.1"/>
    <property type="molecule type" value="Genomic_DNA"/>
</dbReference>
<comment type="pathway">
    <text evidence="2">Purine metabolism; urate degradation; (S)-allantoin from urate: step 3/3.</text>
</comment>
<reference evidence="8 9" key="1">
    <citation type="submission" date="2016-10" db="EMBL/GenBank/DDBJ databases">
        <title>Draft Genome sequence of Roseomonas sp. strain M3.</title>
        <authorList>
            <person name="Subhash Y."/>
            <person name="Lee S."/>
        </authorList>
    </citation>
    <scope>NUCLEOTIDE SEQUENCE [LARGE SCALE GENOMIC DNA]</scope>
    <source>
        <strain evidence="8 9">M3</strain>
    </source>
</reference>
<keyword evidence="6" id="KW-0456">Lyase</keyword>
<dbReference type="OrthoDB" id="9800909at2"/>
<dbReference type="GO" id="GO:0019628">
    <property type="term" value="P:urate catabolic process"/>
    <property type="evidence" value="ECO:0007669"/>
    <property type="project" value="UniProtKB-UniPathway"/>
</dbReference>
<feature type="domain" description="Oxo-4-hydroxy-4-carboxy-5-ureidoimidazoline decarboxylase" evidence="7">
    <location>
        <begin position="8"/>
        <end position="160"/>
    </location>
</feature>
<evidence type="ECO:0000313" key="9">
    <source>
        <dbReference type="Proteomes" id="UP000188879"/>
    </source>
</evidence>
<dbReference type="GO" id="GO:0000255">
    <property type="term" value="P:allantoin metabolic process"/>
    <property type="evidence" value="ECO:0007669"/>
    <property type="project" value="InterPro"/>
</dbReference>
<proteinExistence type="predicted"/>
<keyword evidence="5" id="KW-0210">Decarboxylase</keyword>
<evidence type="ECO:0000259" key="7">
    <source>
        <dbReference type="Pfam" id="PF09349"/>
    </source>
</evidence>
<evidence type="ECO:0000256" key="6">
    <source>
        <dbReference type="ARBA" id="ARBA00023239"/>
    </source>
</evidence>